<evidence type="ECO:0000256" key="1">
    <source>
        <dbReference type="SAM" id="Phobius"/>
    </source>
</evidence>
<dbReference type="RefSeq" id="WP_251496780.1">
    <property type="nucleotide sequence ID" value="NZ_CAJSLV010000081.1"/>
</dbReference>
<sequence length="177" mass="18555">MSLTHIDGLPAHVLFVHAVVVLVPLTALAAVVGAVRPQFARRMGLALPLLGLVTLGLVPVTTHAGEWLESRVGNDPLVRKHTELGDGLLPWAVALFLITLAIWWLGRRLAQSAETAEGVSSAGAARWTSPTVLRTAAVVLAVAVSAGAVVDVYRIGESGAKAAWHDSYDKSAEGHHG</sequence>
<evidence type="ECO:0000313" key="4">
    <source>
        <dbReference type="Proteomes" id="UP001152519"/>
    </source>
</evidence>
<comment type="caution">
    <text evidence="3">The sequence shown here is derived from an EMBL/GenBank/DDBJ whole genome shotgun (WGS) entry which is preliminary data.</text>
</comment>
<keyword evidence="1" id="KW-1133">Transmembrane helix</keyword>
<dbReference type="AlphaFoldDB" id="A0A9W4DWH8"/>
<feature type="domain" description="DUF2231" evidence="2">
    <location>
        <begin position="8"/>
        <end position="166"/>
    </location>
</feature>
<proteinExistence type="predicted"/>
<feature type="transmembrane region" description="Helical" evidence="1">
    <location>
        <begin position="12"/>
        <end position="35"/>
    </location>
</feature>
<reference evidence="3" key="1">
    <citation type="submission" date="2021-05" db="EMBL/GenBank/DDBJ databases">
        <authorList>
            <person name="Arsene-Ploetze F."/>
        </authorList>
    </citation>
    <scope>NUCLEOTIDE SEQUENCE</scope>
    <source>
        <strain evidence="3">DSM 42138</strain>
    </source>
</reference>
<keyword evidence="4" id="KW-1185">Reference proteome</keyword>
<keyword evidence="1" id="KW-0812">Transmembrane</keyword>
<dbReference type="InterPro" id="IPR019251">
    <property type="entry name" value="DUF2231_TM"/>
</dbReference>
<keyword evidence="1" id="KW-0472">Membrane</keyword>
<accession>A0A9W4DWH8</accession>
<evidence type="ECO:0000259" key="2">
    <source>
        <dbReference type="Pfam" id="PF09990"/>
    </source>
</evidence>
<dbReference type="Proteomes" id="UP001152519">
    <property type="component" value="Unassembled WGS sequence"/>
</dbReference>
<gene>
    <name evidence="3" type="ORF">SCOCK_50255</name>
</gene>
<dbReference type="Pfam" id="PF09990">
    <property type="entry name" value="DUF2231"/>
    <property type="match status" value="1"/>
</dbReference>
<dbReference type="EMBL" id="CAJSLV010000081">
    <property type="protein sequence ID" value="CAG6397206.1"/>
    <property type="molecule type" value="Genomic_DNA"/>
</dbReference>
<name>A0A9W4DWH8_9ACTN</name>
<feature type="transmembrane region" description="Helical" evidence="1">
    <location>
        <begin position="47"/>
        <end position="68"/>
    </location>
</feature>
<feature type="transmembrane region" description="Helical" evidence="1">
    <location>
        <begin position="88"/>
        <end position="106"/>
    </location>
</feature>
<evidence type="ECO:0000313" key="3">
    <source>
        <dbReference type="EMBL" id="CAG6397206.1"/>
    </source>
</evidence>
<protein>
    <recommendedName>
        <fullName evidence="2">DUF2231 domain-containing protein</fullName>
    </recommendedName>
</protein>
<organism evidence="3 4">
    <name type="scientific">Actinacidiphila cocklensis</name>
    <dbReference type="NCBI Taxonomy" id="887465"/>
    <lineage>
        <taxon>Bacteria</taxon>
        <taxon>Bacillati</taxon>
        <taxon>Actinomycetota</taxon>
        <taxon>Actinomycetes</taxon>
        <taxon>Kitasatosporales</taxon>
        <taxon>Streptomycetaceae</taxon>
        <taxon>Actinacidiphila</taxon>
    </lineage>
</organism>